<evidence type="ECO:0000256" key="1">
    <source>
        <dbReference type="ARBA" id="ARBA00004123"/>
    </source>
</evidence>
<dbReference type="GO" id="GO:0016251">
    <property type="term" value="F:RNA polymerase II general transcription initiation factor activity"/>
    <property type="evidence" value="ECO:0007669"/>
    <property type="project" value="TreeGrafter"/>
</dbReference>
<evidence type="ECO:0000256" key="8">
    <source>
        <dbReference type="SAM" id="MobiDB-lite"/>
    </source>
</evidence>
<dbReference type="GO" id="GO:0003677">
    <property type="term" value="F:DNA binding"/>
    <property type="evidence" value="ECO:0007669"/>
    <property type="project" value="UniProtKB-KW"/>
</dbReference>
<organism evidence="9 10">
    <name type="scientific">Debaryomyces fabryi</name>
    <dbReference type="NCBI Taxonomy" id="58627"/>
    <lineage>
        <taxon>Eukaryota</taxon>
        <taxon>Fungi</taxon>
        <taxon>Dikarya</taxon>
        <taxon>Ascomycota</taxon>
        <taxon>Saccharomycotina</taxon>
        <taxon>Pichiomycetes</taxon>
        <taxon>Debaryomycetaceae</taxon>
        <taxon>Debaryomyces</taxon>
    </lineage>
</organism>
<accession>A0A0V1Q4Y1</accession>
<keyword evidence="6 7" id="KW-0539">Nucleus</keyword>
<feature type="compositionally biased region" description="Basic and acidic residues" evidence="8">
    <location>
        <begin position="1"/>
        <end position="19"/>
    </location>
</feature>
<dbReference type="InterPro" id="IPR008851">
    <property type="entry name" value="TFIIF-alpha"/>
</dbReference>
<dbReference type="GO" id="GO:0032968">
    <property type="term" value="P:positive regulation of transcription elongation by RNA polymerase II"/>
    <property type="evidence" value="ECO:0007669"/>
    <property type="project" value="InterPro"/>
</dbReference>
<dbReference type="Proteomes" id="UP000054251">
    <property type="component" value="Unassembled WGS sequence"/>
</dbReference>
<feature type="region of interest" description="Disordered" evidence="8">
    <location>
        <begin position="1"/>
        <end position="39"/>
    </location>
</feature>
<feature type="compositionally biased region" description="Polar residues" evidence="8">
    <location>
        <begin position="440"/>
        <end position="451"/>
    </location>
</feature>
<dbReference type="AlphaFoldDB" id="A0A0V1Q4Y1"/>
<evidence type="ECO:0000313" key="9">
    <source>
        <dbReference type="EMBL" id="KSA03539.1"/>
    </source>
</evidence>
<evidence type="ECO:0000256" key="6">
    <source>
        <dbReference type="ARBA" id="ARBA00023242"/>
    </source>
</evidence>
<dbReference type="GO" id="GO:0005674">
    <property type="term" value="C:transcription factor TFIIF complex"/>
    <property type="evidence" value="ECO:0007669"/>
    <property type="project" value="TreeGrafter"/>
</dbReference>
<keyword evidence="4 7" id="KW-0238">DNA-binding</keyword>
<comment type="subcellular location">
    <subcellularLocation>
        <location evidence="1 7">Nucleus</location>
    </subcellularLocation>
</comment>
<dbReference type="EMBL" id="LMYN01000008">
    <property type="protein sequence ID" value="KSA03539.1"/>
    <property type="molecule type" value="Genomic_DNA"/>
</dbReference>
<keyword evidence="5 7" id="KW-0804">Transcription</keyword>
<feature type="compositionally biased region" description="Polar residues" evidence="8">
    <location>
        <begin position="22"/>
        <end position="37"/>
    </location>
</feature>
<gene>
    <name evidence="9" type="ORF">AC631_00678</name>
</gene>
<evidence type="ECO:0000256" key="5">
    <source>
        <dbReference type="ARBA" id="ARBA00023163"/>
    </source>
</evidence>
<feature type="region of interest" description="Disordered" evidence="8">
    <location>
        <begin position="396"/>
        <end position="451"/>
    </location>
</feature>
<dbReference type="GO" id="GO:0001096">
    <property type="term" value="F:TFIIF-class transcription factor complex binding"/>
    <property type="evidence" value="ECO:0007669"/>
    <property type="project" value="TreeGrafter"/>
</dbReference>
<name>A0A0V1Q4Y1_9ASCO</name>
<proteinExistence type="inferred from homology"/>
<feature type="region of interest" description="Disordered" evidence="8">
    <location>
        <begin position="267"/>
        <end position="317"/>
    </location>
</feature>
<evidence type="ECO:0000313" key="10">
    <source>
        <dbReference type="Proteomes" id="UP000054251"/>
    </source>
</evidence>
<keyword evidence="10" id="KW-1185">Reference proteome</keyword>
<dbReference type="RefSeq" id="XP_015469641.1">
    <property type="nucleotide sequence ID" value="XM_015609508.1"/>
</dbReference>
<feature type="region of interest" description="Disordered" evidence="8">
    <location>
        <begin position="98"/>
        <end position="147"/>
    </location>
</feature>
<feature type="compositionally biased region" description="Basic and acidic residues" evidence="8">
    <location>
        <begin position="428"/>
        <end position="439"/>
    </location>
</feature>
<dbReference type="SUPFAM" id="SSF50916">
    <property type="entry name" value="Rap30/74 interaction domains"/>
    <property type="match status" value="1"/>
</dbReference>
<comment type="function">
    <text evidence="7">TFIIF is a general transcription initiation factor that binds to RNA polymerase II and helps to recruit it to the initiation complex in collaboration with TFIIB. It promotes transcription elongation.</text>
</comment>
<dbReference type="GO" id="GO:0006367">
    <property type="term" value="P:transcription initiation at RNA polymerase II promoter"/>
    <property type="evidence" value="ECO:0007669"/>
    <property type="project" value="InterPro"/>
</dbReference>
<evidence type="ECO:0000256" key="7">
    <source>
        <dbReference type="RuleBase" id="RU366044"/>
    </source>
</evidence>
<comment type="similarity">
    <text evidence="2 7">Belongs to the TFIIF alpha subunit family.</text>
</comment>
<sequence>MSHLPVKKEVTVKKEEADGKSSPATTSSNGKSSTDQGWQDIPLKCCTKEDIKDIRYHIMKFQSKQNVDIIDNFTKPVRLHRKDPRNIQFHLTRAEVDKRKREEEEAKIEKEKQKQESIEAAEKEAIANGEDPKNINRDEVDMSQVAPDGGARKLKKSLFKRKTRQINLMDDQKRKLRYEEYYPWVIEDYDGKNVFVGNYEAGSSDTQQVLFVFDKDGFKMVPAEKVYKFTQRNKYATLTLEEAEAKMEKNSSVPRWLMKHMEDNSGLEGATADQRFRHNVGSSRNGNALTSSTSRGRLRTVLGGSTSNERDSDHDDLDFDEEFADDEEAPIMDGDEEENKLSEQKIKKEMLKAAHFDGQSDAEVDDDDLDDLFETEKSRKVDKEGKKLRKVLNKTEGGVYDSDDDDDKLNPYLSKSDLESDDESDDDIAIKKEDEDKLLDNSTSDKPAQRAFTAQNIGDGFVIVRAPPSFLSGFPNGDWNPNGRKRPALVNNDPNKKAKIDDGKTKLKIAVKKENGSPSPSLPGSPINATLDVDLTSGGPDNVLVTVKEVLDIVKDNPLTTKELLFGLKNRVNAHKDNKLRIISIVKQNLRLVDGKLVLKEE</sequence>
<dbReference type="PANTHER" id="PTHR13011">
    <property type="entry name" value="TFIIF-ALPHA"/>
    <property type="match status" value="1"/>
</dbReference>
<dbReference type="PANTHER" id="PTHR13011:SF0">
    <property type="entry name" value="GENERAL TRANSCRIPTION FACTOR IIF SUBUNIT 1"/>
    <property type="match status" value="1"/>
</dbReference>
<dbReference type="OrthoDB" id="76676at2759"/>
<reference evidence="9 10" key="1">
    <citation type="submission" date="2015-11" db="EMBL/GenBank/DDBJ databases">
        <title>The genome of Debaryomyces fabryi.</title>
        <authorList>
            <person name="Tafer H."/>
            <person name="Lopandic K."/>
        </authorList>
    </citation>
    <scope>NUCLEOTIDE SEQUENCE [LARGE SCALE GENOMIC DNA]</scope>
    <source>
        <strain evidence="9 10">CBS 789</strain>
    </source>
</reference>
<keyword evidence="3 7" id="KW-0805">Transcription regulation</keyword>
<feature type="compositionally biased region" description="Polar residues" evidence="8">
    <location>
        <begin position="280"/>
        <end position="295"/>
    </location>
</feature>
<comment type="caution">
    <text evidence="9">The sequence shown here is derived from an EMBL/GenBank/DDBJ whole genome shotgun (WGS) entry which is preliminary data.</text>
</comment>
<dbReference type="Pfam" id="PF05793">
    <property type="entry name" value="TFIIF_alpha"/>
    <property type="match status" value="1"/>
</dbReference>
<dbReference type="GeneID" id="26837687"/>
<dbReference type="InterPro" id="IPR011039">
    <property type="entry name" value="TFIIF_interaction"/>
</dbReference>
<feature type="compositionally biased region" description="Basic and acidic residues" evidence="8">
    <location>
        <begin position="98"/>
        <end position="140"/>
    </location>
</feature>
<evidence type="ECO:0000256" key="4">
    <source>
        <dbReference type="ARBA" id="ARBA00023125"/>
    </source>
</evidence>
<protein>
    <recommendedName>
        <fullName evidence="7">Transcription initiation factor IIF subunit alpha</fullName>
    </recommendedName>
</protein>
<evidence type="ECO:0000256" key="3">
    <source>
        <dbReference type="ARBA" id="ARBA00023015"/>
    </source>
</evidence>
<evidence type="ECO:0000256" key="2">
    <source>
        <dbReference type="ARBA" id="ARBA00005249"/>
    </source>
</evidence>